<feature type="compositionally biased region" description="Basic and acidic residues" evidence="1">
    <location>
        <begin position="12"/>
        <end position="46"/>
    </location>
</feature>
<accession>A0A6B3QMW2</accession>
<feature type="region of interest" description="Disordered" evidence="1">
    <location>
        <begin position="1"/>
        <end position="52"/>
    </location>
</feature>
<evidence type="ECO:0000256" key="1">
    <source>
        <dbReference type="SAM" id="MobiDB-lite"/>
    </source>
</evidence>
<comment type="caution">
    <text evidence="2">The sequence shown here is derived from an EMBL/GenBank/DDBJ whole genome shotgun (WGS) entry which is preliminary data.</text>
</comment>
<dbReference type="AlphaFoldDB" id="A0A6B3QMW2"/>
<reference evidence="2" key="1">
    <citation type="journal article" date="2020" name="Microorganisms">
        <title>Isolation, Genomic and Metabolomic Characterization of Streptomyces tendae VITAKN with Quorum Sensing Inhibitory Activity from Southern India.</title>
        <authorList>
            <person name="Ishaque N.M."/>
            <person name="Burgsdorf I."/>
            <person name="Limlingan Malit J.J."/>
            <person name="Saha S."/>
            <person name="Teta R."/>
            <person name="Ewe D."/>
            <person name="Kannabiran K."/>
            <person name="Hrouzek P."/>
            <person name="Steindler L."/>
            <person name="Costantino V."/>
            <person name="Saurav K."/>
        </authorList>
    </citation>
    <scope>NUCLEOTIDE SEQUENCE</scope>
    <source>
        <strain evidence="2">VITAKN</strain>
    </source>
</reference>
<dbReference type="EMBL" id="JAAIFS010000005">
    <property type="protein sequence ID" value="NEV89446.1"/>
    <property type="molecule type" value="Genomic_DNA"/>
</dbReference>
<evidence type="ECO:0000313" key="2">
    <source>
        <dbReference type="EMBL" id="NEV89446.1"/>
    </source>
</evidence>
<organism evidence="2">
    <name type="scientific">Streptomyces tendae</name>
    <dbReference type="NCBI Taxonomy" id="1932"/>
    <lineage>
        <taxon>Bacteria</taxon>
        <taxon>Bacillati</taxon>
        <taxon>Actinomycetota</taxon>
        <taxon>Actinomycetes</taxon>
        <taxon>Kitasatosporales</taxon>
        <taxon>Streptomycetaceae</taxon>
        <taxon>Streptomyces</taxon>
    </lineage>
</organism>
<name>A0A6B3QMW2_STRTE</name>
<gene>
    <name evidence="2" type="ORF">GUR47_22675</name>
</gene>
<proteinExistence type="predicted"/>
<feature type="compositionally biased region" description="Gly residues" evidence="1">
    <location>
        <begin position="1"/>
        <end position="11"/>
    </location>
</feature>
<sequence>MRDGSGGGGREWAGRREEKRGEERRREEKRGEERRREEKRGEERRGPGRATP</sequence>
<protein>
    <submittedName>
        <fullName evidence="2">Uncharacterized protein</fullName>
    </submittedName>
</protein>
<dbReference type="RefSeq" id="WP_164459504.1">
    <property type="nucleotide sequence ID" value="NZ_JAAIFS010000005.1"/>
</dbReference>